<name>A0A7X0MWB7_9HYPH</name>
<accession>A0A7X0MWB7</accession>
<reference evidence="2 3" key="1">
    <citation type="submission" date="2020-08" db="EMBL/GenBank/DDBJ databases">
        <title>The Agave Microbiome: Exploring the role of microbial communities in plant adaptations to desert environments.</title>
        <authorList>
            <person name="Partida-Martinez L.P."/>
        </authorList>
    </citation>
    <scope>NUCLEOTIDE SEQUENCE [LARGE SCALE GENOMIC DNA]</scope>
    <source>
        <strain evidence="2 3">AS3.12</strain>
    </source>
</reference>
<dbReference type="SUPFAM" id="SSF55874">
    <property type="entry name" value="ATPase domain of HSP90 chaperone/DNA topoisomerase II/histidine kinase"/>
    <property type="match status" value="1"/>
</dbReference>
<dbReference type="InterPro" id="IPR003594">
    <property type="entry name" value="HATPase_dom"/>
</dbReference>
<evidence type="ECO:0000313" key="3">
    <source>
        <dbReference type="Proteomes" id="UP000585437"/>
    </source>
</evidence>
<proteinExistence type="predicted"/>
<dbReference type="GO" id="GO:0016301">
    <property type="term" value="F:kinase activity"/>
    <property type="evidence" value="ECO:0007669"/>
    <property type="project" value="UniProtKB-KW"/>
</dbReference>
<evidence type="ECO:0000259" key="1">
    <source>
        <dbReference type="Pfam" id="PF02518"/>
    </source>
</evidence>
<keyword evidence="3" id="KW-1185">Reference proteome</keyword>
<evidence type="ECO:0000313" key="2">
    <source>
        <dbReference type="EMBL" id="MBB6511203.1"/>
    </source>
</evidence>
<keyword evidence="2" id="KW-0808">Transferase</keyword>
<protein>
    <submittedName>
        <fullName evidence="2">Signal transduction histidine kinase</fullName>
    </submittedName>
</protein>
<organism evidence="2 3">
    <name type="scientific">Rhizobium soli</name>
    <dbReference type="NCBI Taxonomy" id="424798"/>
    <lineage>
        <taxon>Bacteria</taxon>
        <taxon>Pseudomonadati</taxon>
        <taxon>Pseudomonadota</taxon>
        <taxon>Alphaproteobacteria</taxon>
        <taxon>Hyphomicrobiales</taxon>
        <taxon>Rhizobiaceae</taxon>
        <taxon>Rhizobium/Agrobacterium group</taxon>
        <taxon>Rhizobium</taxon>
    </lineage>
</organism>
<dbReference type="AlphaFoldDB" id="A0A7X0MWB7"/>
<gene>
    <name evidence="2" type="ORF">F4695_004601</name>
</gene>
<comment type="caution">
    <text evidence="2">The sequence shown here is derived from an EMBL/GenBank/DDBJ whole genome shotgun (WGS) entry which is preliminary data.</text>
</comment>
<dbReference type="EMBL" id="JACHBU010000023">
    <property type="protein sequence ID" value="MBB6511203.1"/>
    <property type="molecule type" value="Genomic_DNA"/>
</dbReference>
<feature type="domain" description="Histidine kinase/HSP90-like ATPase" evidence="1">
    <location>
        <begin position="2"/>
        <end position="55"/>
    </location>
</feature>
<dbReference type="Gene3D" id="3.30.565.10">
    <property type="entry name" value="Histidine kinase-like ATPase, C-terminal domain"/>
    <property type="match status" value="1"/>
</dbReference>
<dbReference type="Pfam" id="PF02518">
    <property type="entry name" value="HATPase_c"/>
    <property type="match status" value="1"/>
</dbReference>
<dbReference type="Proteomes" id="UP000585437">
    <property type="component" value="Unassembled WGS sequence"/>
</dbReference>
<keyword evidence="2" id="KW-0418">Kinase</keyword>
<sequence>MERLFQPFTRAREHTSRDELGLGLYIASQIALAHGRTLTVRSSPEETRFALLVPPGN</sequence>
<dbReference type="InterPro" id="IPR036890">
    <property type="entry name" value="HATPase_C_sf"/>
</dbReference>